<reference evidence="2" key="1">
    <citation type="journal article" date="2015" name="Nat. Genet.">
        <title>The genome and transcriptome of the zoonotic hookworm Ancylostoma ceylanicum identify infection-specific gene families.</title>
        <authorList>
            <person name="Schwarz E.M."/>
            <person name="Hu Y."/>
            <person name="Antoshechkin I."/>
            <person name="Miller M.M."/>
            <person name="Sternberg P.W."/>
            <person name="Aroian R.V."/>
        </authorList>
    </citation>
    <scope>NUCLEOTIDE SEQUENCE</scope>
    <source>
        <strain evidence="2">HY135</strain>
    </source>
</reference>
<gene>
    <name evidence="1" type="primary">Acey_s0438.g1472</name>
    <name evidence="1" type="ORF">Y032_0438g1472</name>
</gene>
<proteinExistence type="predicted"/>
<accession>A0A016X1J5</accession>
<dbReference type="Proteomes" id="UP000024635">
    <property type="component" value="Unassembled WGS sequence"/>
</dbReference>
<keyword evidence="2" id="KW-1185">Reference proteome</keyword>
<comment type="caution">
    <text evidence="1">The sequence shown here is derived from an EMBL/GenBank/DDBJ whole genome shotgun (WGS) entry which is preliminary data.</text>
</comment>
<name>A0A016X1J5_9BILA</name>
<protein>
    <submittedName>
        <fullName evidence="1">Uncharacterized protein</fullName>
    </submittedName>
</protein>
<evidence type="ECO:0000313" key="2">
    <source>
        <dbReference type="Proteomes" id="UP000024635"/>
    </source>
</evidence>
<sequence length="104" mass="11207">MIRTPPPPLNTLPPSSHNTIFRVRSLTALTLTSLIRLLSEVISVLLVSVEYGIDFNKTVSMFDTGPGPVDGVIMCIAGKSNLLTNHFVATTDVHSQVCNLVTSN</sequence>
<dbReference type="EMBL" id="JARK01000038">
    <property type="protein sequence ID" value="EYC45113.1"/>
    <property type="molecule type" value="Genomic_DNA"/>
</dbReference>
<evidence type="ECO:0000313" key="1">
    <source>
        <dbReference type="EMBL" id="EYC45113.1"/>
    </source>
</evidence>
<organism evidence="1 2">
    <name type="scientific">Ancylostoma ceylanicum</name>
    <dbReference type="NCBI Taxonomy" id="53326"/>
    <lineage>
        <taxon>Eukaryota</taxon>
        <taxon>Metazoa</taxon>
        <taxon>Ecdysozoa</taxon>
        <taxon>Nematoda</taxon>
        <taxon>Chromadorea</taxon>
        <taxon>Rhabditida</taxon>
        <taxon>Rhabditina</taxon>
        <taxon>Rhabditomorpha</taxon>
        <taxon>Strongyloidea</taxon>
        <taxon>Ancylostomatidae</taxon>
        <taxon>Ancylostomatinae</taxon>
        <taxon>Ancylostoma</taxon>
    </lineage>
</organism>
<dbReference type="AlphaFoldDB" id="A0A016X1J5"/>